<reference evidence="3 4" key="2">
    <citation type="submission" date="2019-09" db="EMBL/GenBank/DDBJ databases">
        <authorList>
            <person name="Jin C."/>
        </authorList>
    </citation>
    <scope>NUCLEOTIDE SEQUENCE [LARGE SCALE GENOMIC DNA]</scope>
    <source>
        <strain evidence="3 4">BN140078</strain>
    </source>
</reference>
<dbReference type="InterPro" id="IPR044922">
    <property type="entry name" value="DUF2063_N_sf"/>
</dbReference>
<protein>
    <submittedName>
        <fullName evidence="3">DUF2063 domain-containing protein</fullName>
    </submittedName>
</protein>
<dbReference type="Gene3D" id="3.90.930.50">
    <property type="match status" value="1"/>
</dbReference>
<dbReference type="AlphaFoldDB" id="A0A5B2VU27"/>
<organism evidence="3 4">
    <name type="scientific">Chitinophaga agrisoli</name>
    <dbReference type="NCBI Taxonomy" id="2607653"/>
    <lineage>
        <taxon>Bacteria</taxon>
        <taxon>Pseudomonadati</taxon>
        <taxon>Bacteroidota</taxon>
        <taxon>Chitinophagia</taxon>
        <taxon>Chitinophagales</taxon>
        <taxon>Chitinophagaceae</taxon>
        <taxon>Chitinophaga</taxon>
    </lineage>
</organism>
<feature type="domain" description="Putative DNA-binding" evidence="1">
    <location>
        <begin position="10"/>
        <end position="94"/>
    </location>
</feature>
<dbReference type="Pfam" id="PF09836">
    <property type="entry name" value="DUF2063"/>
    <property type="match status" value="1"/>
</dbReference>
<dbReference type="EMBL" id="VUOC01000002">
    <property type="protein sequence ID" value="KAA2242545.1"/>
    <property type="molecule type" value="Genomic_DNA"/>
</dbReference>
<keyword evidence="4" id="KW-1185">Reference proteome</keyword>
<evidence type="ECO:0000259" key="1">
    <source>
        <dbReference type="Pfam" id="PF09836"/>
    </source>
</evidence>
<comment type="caution">
    <text evidence="3">The sequence shown here is derived from an EMBL/GenBank/DDBJ whole genome shotgun (WGS) entry which is preliminary data.</text>
</comment>
<dbReference type="Pfam" id="PF22106">
    <property type="entry name" value="NGO1945_C"/>
    <property type="match status" value="1"/>
</dbReference>
<reference evidence="3 4" key="1">
    <citation type="submission" date="2019-09" db="EMBL/GenBank/DDBJ databases">
        <title>Chitinophaga ginsengihumi sp. nov., isolated from soil of ginseng rhizosphere.</title>
        <authorList>
            <person name="Lee J."/>
        </authorList>
    </citation>
    <scope>NUCLEOTIDE SEQUENCE [LARGE SCALE GENOMIC DNA]</scope>
    <source>
        <strain evidence="3 4">BN140078</strain>
    </source>
</reference>
<proteinExistence type="predicted"/>
<name>A0A5B2VU27_9BACT</name>
<dbReference type="InterPro" id="IPR054098">
    <property type="entry name" value="NGO1945-like_C"/>
</dbReference>
<feature type="domain" description="NGO1945-like C-terminal" evidence="2">
    <location>
        <begin position="145"/>
        <end position="238"/>
    </location>
</feature>
<dbReference type="Gene3D" id="1.10.150.690">
    <property type="entry name" value="DUF2063"/>
    <property type="match status" value="1"/>
</dbReference>
<evidence type="ECO:0000259" key="2">
    <source>
        <dbReference type="Pfam" id="PF22106"/>
    </source>
</evidence>
<evidence type="ECO:0000313" key="3">
    <source>
        <dbReference type="EMBL" id="KAA2242545.1"/>
    </source>
</evidence>
<accession>A0A5B2VU27</accession>
<gene>
    <name evidence="3" type="ORF">F0L74_08395</name>
</gene>
<dbReference type="RefSeq" id="WP_149837417.1">
    <property type="nucleotide sequence ID" value="NZ_VUOC01000002.1"/>
</dbReference>
<dbReference type="InterPro" id="IPR018640">
    <property type="entry name" value="DUF2063"/>
</dbReference>
<dbReference type="Proteomes" id="UP000324611">
    <property type="component" value="Unassembled WGS sequence"/>
</dbReference>
<evidence type="ECO:0000313" key="4">
    <source>
        <dbReference type="Proteomes" id="UP000324611"/>
    </source>
</evidence>
<sequence>MLLHEDTYRHQAALADYCRTGQYNAIPGVREQHVGQYRRLVYNVVDDMLQSAYPLTRHLLSTREWNAMVKEFFSNHPCQSPQVWYMPRELYQYMTQKGHRLLRKYAFLQELLWLEWLEVELFMMEDRPTAYTTIGDLTTDPLVLNPEYALQQFVYPVHLKPAKEITAADKGQYFLALFRKPDSGEVTFMNLSPALVAMLELLQEGPQTMDALVRQCCAAWQLPVTADLLAAAKAFFTQALESRLIIGFKNH</sequence>